<proteinExistence type="predicted"/>
<accession>A0ABQ1UEM9</accession>
<evidence type="ECO:0000313" key="2">
    <source>
        <dbReference type="Proteomes" id="UP000632273"/>
    </source>
</evidence>
<dbReference type="EMBL" id="BMHT01000005">
    <property type="protein sequence ID" value="GGF17331.1"/>
    <property type="molecule type" value="Genomic_DNA"/>
</dbReference>
<dbReference type="Proteomes" id="UP000632273">
    <property type="component" value="Unassembled WGS sequence"/>
</dbReference>
<organism evidence="1 2">
    <name type="scientific">Hymenobacter cavernae</name>
    <dbReference type="NCBI Taxonomy" id="2044852"/>
    <lineage>
        <taxon>Bacteria</taxon>
        <taxon>Pseudomonadati</taxon>
        <taxon>Bacteroidota</taxon>
        <taxon>Cytophagia</taxon>
        <taxon>Cytophagales</taxon>
        <taxon>Hymenobacteraceae</taxon>
        <taxon>Hymenobacter</taxon>
    </lineage>
</organism>
<gene>
    <name evidence="1" type="ORF">GCM10011383_30940</name>
</gene>
<reference evidence="2" key="1">
    <citation type="journal article" date="2019" name="Int. J. Syst. Evol. Microbiol.">
        <title>The Global Catalogue of Microorganisms (GCM) 10K type strain sequencing project: providing services to taxonomists for standard genome sequencing and annotation.</title>
        <authorList>
            <consortium name="The Broad Institute Genomics Platform"/>
            <consortium name="The Broad Institute Genome Sequencing Center for Infectious Disease"/>
            <person name="Wu L."/>
            <person name="Ma J."/>
        </authorList>
    </citation>
    <scope>NUCLEOTIDE SEQUENCE [LARGE SCALE GENOMIC DNA]</scope>
    <source>
        <strain evidence="2">CGMCC 1.15197</strain>
    </source>
</reference>
<name>A0ABQ1UEM9_9BACT</name>
<dbReference type="RefSeq" id="WP_188814928.1">
    <property type="nucleotide sequence ID" value="NZ_BMHT01000005.1"/>
</dbReference>
<keyword evidence="2" id="KW-1185">Reference proteome</keyword>
<comment type="caution">
    <text evidence="1">The sequence shown here is derived from an EMBL/GenBank/DDBJ whole genome shotgun (WGS) entry which is preliminary data.</text>
</comment>
<protein>
    <submittedName>
        <fullName evidence="1">Uncharacterized protein</fullName>
    </submittedName>
</protein>
<evidence type="ECO:0000313" key="1">
    <source>
        <dbReference type="EMBL" id="GGF17331.1"/>
    </source>
</evidence>
<sequence length="119" mass="13982">MEKIPLKVWNRIVMLQAPIAAEIPIADARYRRWIEISPNYQYKAVGPPVPNHEYSICDTVFDIELLRIHEPHGDEDLALVSQSHYYVSNEDELYQQLAELNVDPTLFNSPWRVEHPYYS</sequence>